<dbReference type="PANTHER" id="PTHR31121">
    <property type="entry name" value="ALPHA-1,2 MANNOSYLTRANSFERASE KTR1"/>
    <property type="match status" value="1"/>
</dbReference>
<evidence type="ECO:0000256" key="1">
    <source>
        <dbReference type="ARBA" id="ARBA00007677"/>
    </source>
</evidence>
<proteinExistence type="inferred from homology"/>
<dbReference type="Gene3D" id="3.90.550.10">
    <property type="entry name" value="Spore Coat Polysaccharide Biosynthesis Protein SpsA, Chain A"/>
    <property type="match status" value="1"/>
</dbReference>
<accession>A0AAW0Q9Z3</accession>
<feature type="compositionally biased region" description="Basic and acidic residues" evidence="4">
    <location>
        <begin position="8"/>
        <end position="20"/>
    </location>
</feature>
<keyword evidence="6" id="KW-1185">Reference proteome</keyword>
<keyword evidence="2" id="KW-0328">Glycosyltransferase</keyword>
<dbReference type="InterPro" id="IPR002685">
    <property type="entry name" value="Glyco_trans_15"/>
</dbReference>
<dbReference type="GO" id="GO:0006487">
    <property type="term" value="P:protein N-linked glycosylation"/>
    <property type="evidence" value="ECO:0007669"/>
    <property type="project" value="TreeGrafter"/>
</dbReference>
<dbReference type="GO" id="GO:0006493">
    <property type="term" value="P:protein O-linked glycosylation"/>
    <property type="evidence" value="ECO:0007669"/>
    <property type="project" value="TreeGrafter"/>
</dbReference>
<organism evidence="5 6">
    <name type="scientific">Apiospora kogelbergensis</name>
    <dbReference type="NCBI Taxonomy" id="1337665"/>
    <lineage>
        <taxon>Eukaryota</taxon>
        <taxon>Fungi</taxon>
        <taxon>Dikarya</taxon>
        <taxon>Ascomycota</taxon>
        <taxon>Pezizomycotina</taxon>
        <taxon>Sordariomycetes</taxon>
        <taxon>Xylariomycetidae</taxon>
        <taxon>Amphisphaeriales</taxon>
        <taxon>Apiosporaceae</taxon>
        <taxon>Apiospora</taxon>
    </lineage>
</organism>
<evidence type="ECO:0000313" key="5">
    <source>
        <dbReference type="EMBL" id="KAK8096574.1"/>
    </source>
</evidence>
<dbReference type="EMBL" id="JAQQWP010000010">
    <property type="protein sequence ID" value="KAK8096574.1"/>
    <property type="molecule type" value="Genomic_DNA"/>
</dbReference>
<name>A0AAW0Q9Z3_9PEZI</name>
<comment type="caution">
    <text evidence="5">The sequence shown here is derived from an EMBL/GenBank/DDBJ whole genome shotgun (WGS) entry which is preliminary data.</text>
</comment>
<gene>
    <name evidence="5" type="ORF">PG999_012518</name>
</gene>
<sequence length="521" mass="61129">MFMQPIPERPDGYHDDGRKQLDPLKWLEDNSYMNPAKLSSGRLLDLQSSQPRAAMVSLVNNSDIVSMVHTISQLEARFNSQKLHRYDWVFFNNEEFSEEFKAAVLNVSSSRCFFERIPKDHWSLPGWIDEAKFAVTRKFLQDTGVGKQWLESHHHMSRWNAGLFALESRLQDYEWYWRIEPGVQYTCNINYDVFRFMRDNNMAYGFNMALLEDTRSFPSLWDRTKSFKLSHPNMVHPEADMSWALHKPKDSQHIIRSASTPAGYNILTEEEEHNNCQFYSNFEVGSLEYFRGQEHQTYFEHLDRSGGFYYERFGDAPVHTLSVNLFLPKRRVWYFRDIGYTHAFCQNCPPHVEKLMYGPEQDLKKIRVSEFSASLRRHRKQLDEHRKHFERERDAPSLYCGHTIGGLDRDNSRLVPYDYKQKTPFHTCIRLWLGGKWLLKKRGWSRQDGVALGDDGYGGYLVDGLETDLFRQSNTLEGDGSVLSPSSQWRPPVDNSESAFSTRLYSWLYFVLMTLIVATMA</sequence>
<dbReference type="GO" id="GO:0000026">
    <property type="term" value="F:alpha-1,2-mannosyltransferase activity"/>
    <property type="evidence" value="ECO:0007669"/>
    <property type="project" value="TreeGrafter"/>
</dbReference>
<dbReference type="InterPro" id="IPR029044">
    <property type="entry name" value="Nucleotide-diphossugar_trans"/>
</dbReference>
<evidence type="ECO:0000256" key="2">
    <source>
        <dbReference type="ARBA" id="ARBA00022676"/>
    </source>
</evidence>
<evidence type="ECO:0000313" key="6">
    <source>
        <dbReference type="Proteomes" id="UP001392437"/>
    </source>
</evidence>
<evidence type="ECO:0000256" key="3">
    <source>
        <dbReference type="ARBA" id="ARBA00022679"/>
    </source>
</evidence>
<dbReference type="GO" id="GO:0016020">
    <property type="term" value="C:membrane"/>
    <property type="evidence" value="ECO:0007669"/>
    <property type="project" value="InterPro"/>
</dbReference>
<dbReference type="GO" id="GO:0005794">
    <property type="term" value="C:Golgi apparatus"/>
    <property type="evidence" value="ECO:0007669"/>
    <property type="project" value="TreeGrafter"/>
</dbReference>
<evidence type="ECO:0000256" key="4">
    <source>
        <dbReference type="SAM" id="MobiDB-lite"/>
    </source>
</evidence>
<dbReference type="SUPFAM" id="SSF53448">
    <property type="entry name" value="Nucleotide-diphospho-sugar transferases"/>
    <property type="match status" value="1"/>
</dbReference>
<dbReference type="PANTHER" id="PTHR31121:SF7">
    <property type="entry name" value="MANNOSYLTRANSFERASE KTR4-RELATED"/>
    <property type="match status" value="1"/>
</dbReference>
<dbReference type="Proteomes" id="UP001392437">
    <property type="component" value="Unassembled WGS sequence"/>
</dbReference>
<feature type="region of interest" description="Disordered" evidence="4">
    <location>
        <begin position="1"/>
        <end position="20"/>
    </location>
</feature>
<keyword evidence="3" id="KW-0808">Transferase</keyword>
<comment type="similarity">
    <text evidence="1">Belongs to the glycosyltransferase 15 family.</text>
</comment>
<dbReference type="GO" id="GO:0000032">
    <property type="term" value="P:cell wall mannoprotein biosynthetic process"/>
    <property type="evidence" value="ECO:0007669"/>
    <property type="project" value="TreeGrafter"/>
</dbReference>
<dbReference type="Pfam" id="PF01793">
    <property type="entry name" value="Glyco_transf_15"/>
    <property type="match status" value="1"/>
</dbReference>
<reference evidence="5 6" key="1">
    <citation type="submission" date="2023-01" db="EMBL/GenBank/DDBJ databases">
        <title>Analysis of 21 Apiospora genomes using comparative genomics revels a genus with tremendous synthesis potential of carbohydrate active enzymes and secondary metabolites.</title>
        <authorList>
            <person name="Sorensen T."/>
        </authorList>
    </citation>
    <scope>NUCLEOTIDE SEQUENCE [LARGE SCALE GENOMIC DNA]</scope>
    <source>
        <strain evidence="5 6">CBS 117206</strain>
    </source>
</reference>
<protein>
    <submittedName>
        <fullName evidence="5">Uncharacterized protein</fullName>
    </submittedName>
</protein>
<dbReference type="AlphaFoldDB" id="A0AAW0Q9Z3"/>